<comment type="subcellular location">
    <subcellularLocation>
        <location evidence="1">Membrane</location>
        <topology evidence="1">Multi-pass membrane protein</topology>
    </subcellularLocation>
    <subcellularLocation>
        <location evidence="11">Mitochondrion inner membrane</location>
        <topology evidence="11">Multi-pass membrane protein</topology>
    </subcellularLocation>
</comment>
<dbReference type="NCBIfam" id="TIGR01131">
    <property type="entry name" value="ATP_synt_6_or_A"/>
    <property type="match status" value="1"/>
</dbReference>
<evidence type="ECO:0000256" key="6">
    <source>
        <dbReference type="ARBA" id="ARBA00022781"/>
    </source>
</evidence>
<evidence type="ECO:0000256" key="7">
    <source>
        <dbReference type="ARBA" id="ARBA00022989"/>
    </source>
</evidence>
<dbReference type="InterPro" id="IPR045083">
    <property type="entry name" value="ATP_synth_F0_asu_bact/mt"/>
</dbReference>
<reference evidence="13" key="1">
    <citation type="submission" date="2016-05" db="EMBL/GenBank/DDBJ databases">
        <title>Smart mitochondrial genome of Oniscidea (terrestrial crustacea).</title>
        <authorList>
            <person name="Marcade I."/>
            <person name="Quevarec L."/>
            <person name="Badawi M."/>
            <person name="Delaunay C."/>
            <person name="Lesobre J."/>
        </authorList>
    </citation>
    <scope>NUCLEOTIDE SEQUENCE</scope>
</reference>
<evidence type="ECO:0000256" key="1">
    <source>
        <dbReference type="ARBA" id="ARBA00004141"/>
    </source>
</evidence>
<evidence type="ECO:0000256" key="12">
    <source>
        <dbReference type="SAM" id="Phobius"/>
    </source>
</evidence>
<protein>
    <recommendedName>
        <fullName evidence="11">ATP synthase subunit a</fullName>
    </recommendedName>
</protein>
<evidence type="ECO:0000256" key="9">
    <source>
        <dbReference type="ARBA" id="ARBA00023136"/>
    </source>
</evidence>
<dbReference type="CDD" id="cd00310">
    <property type="entry name" value="ATP-synt_Fo_a_6"/>
    <property type="match status" value="1"/>
</dbReference>
<evidence type="ECO:0000256" key="2">
    <source>
        <dbReference type="ARBA" id="ARBA00006810"/>
    </source>
</evidence>
<dbReference type="InterPro" id="IPR023011">
    <property type="entry name" value="ATP_synth_F0_asu_AS"/>
</dbReference>
<dbReference type="PANTHER" id="PTHR11410:SF0">
    <property type="entry name" value="ATP SYNTHASE SUBUNIT A"/>
    <property type="match status" value="1"/>
</dbReference>
<keyword evidence="6" id="KW-0375">Hydrogen ion transport</keyword>
<evidence type="ECO:0000256" key="3">
    <source>
        <dbReference type="ARBA" id="ARBA00022448"/>
    </source>
</evidence>
<evidence type="ECO:0000256" key="11">
    <source>
        <dbReference type="RuleBase" id="RU004450"/>
    </source>
</evidence>
<dbReference type="InterPro" id="IPR035908">
    <property type="entry name" value="F0_ATP_A_sf"/>
</dbReference>
<keyword evidence="9 12" id="KW-0472">Membrane</keyword>
<dbReference type="InterPro" id="IPR000568">
    <property type="entry name" value="ATP_synth_F0_asu"/>
</dbReference>
<keyword evidence="4" id="KW-0138">CF(0)</keyword>
<keyword evidence="7 12" id="KW-1133">Transmembrane helix</keyword>
<dbReference type="PANTHER" id="PTHR11410">
    <property type="entry name" value="ATP SYNTHASE SUBUNIT A"/>
    <property type="match status" value="1"/>
</dbReference>
<proteinExistence type="inferred from homology"/>
<dbReference type="AlphaFoldDB" id="A0A1P8DKH2"/>
<dbReference type="Gene3D" id="1.20.120.220">
    <property type="entry name" value="ATP synthase, F0 complex, subunit A"/>
    <property type="match status" value="1"/>
</dbReference>
<feature type="transmembrane region" description="Helical" evidence="12">
    <location>
        <begin position="125"/>
        <end position="144"/>
    </location>
</feature>
<dbReference type="GO" id="GO:0045259">
    <property type="term" value="C:proton-transporting ATP synthase complex"/>
    <property type="evidence" value="ECO:0007669"/>
    <property type="project" value="UniProtKB-KW"/>
</dbReference>
<accession>A0A1P8DKH2</accession>
<evidence type="ECO:0000313" key="13">
    <source>
        <dbReference type="EMBL" id="APU89545.1"/>
    </source>
</evidence>
<dbReference type="EMBL" id="KX289583">
    <property type="protein sequence ID" value="APU89545.1"/>
    <property type="molecule type" value="Genomic_DNA"/>
</dbReference>
<dbReference type="GO" id="GO:0046933">
    <property type="term" value="F:proton-transporting ATP synthase activity, rotational mechanism"/>
    <property type="evidence" value="ECO:0007669"/>
    <property type="project" value="TreeGrafter"/>
</dbReference>
<keyword evidence="5 12" id="KW-0812">Transmembrane</keyword>
<geneLocation type="mitochondrion" evidence="13"/>
<keyword evidence="10" id="KW-0066">ATP synthesis</keyword>
<dbReference type="Pfam" id="PF00119">
    <property type="entry name" value="ATP-synt_A"/>
    <property type="match status" value="1"/>
</dbReference>
<evidence type="ECO:0000256" key="10">
    <source>
        <dbReference type="ARBA" id="ARBA00023310"/>
    </source>
</evidence>
<dbReference type="PROSITE" id="PS00449">
    <property type="entry name" value="ATPASE_A"/>
    <property type="match status" value="1"/>
</dbReference>
<sequence>MMTNLFSVFEPTSGLGLSLNWVSLSLGLLVYPLVKWGVSSRAMEFTATIYNLLYKEMNPLLSSKGKISALIFISMFFFIFWMNLMGLTPYIFTPTSHLAVTLSLALPLWLGYFSYGWVKNLSWMLAHLMPQGTPLALMPFMVVIESVSSMIRPLTLAVRLMANMIAGHLLLTLISSSAQVLMAGSLVCIGVFQILLVVLEVAVAAIQAYVFVVLSVLYASEV</sequence>
<dbReference type="SUPFAM" id="SSF81336">
    <property type="entry name" value="F1F0 ATP synthase subunit A"/>
    <property type="match status" value="1"/>
</dbReference>
<keyword evidence="13" id="KW-0496">Mitochondrion</keyword>
<comment type="similarity">
    <text evidence="2">Belongs to the ATPase A chain family.</text>
</comment>
<dbReference type="GO" id="GO:0005743">
    <property type="term" value="C:mitochondrial inner membrane"/>
    <property type="evidence" value="ECO:0007669"/>
    <property type="project" value="UniProtKB-SubCell"/>
</dbReference>
<feature type="transmembrane region" description="Helical" evidence="12">
    <location>
        <begin position="186"/>
        <end position="219"/>
    </location>
</feature>
<evidence type="ECO:0000256" key="4">
    <source>
        <dbReference type="ARBA" id="ARBA00022547"/>
    </source>
</evidence>
<feature type="transmembrane region" description="Helical" evidence="12">
    <location>
        <begin position="98"/>
        <end position="118"/>
    </location>
</feature>
<evidence type="ECO:0000256" key="8">
    <source>
        <dbReference type="ARBA" id="ARBA00023065"/>
    </source>
</evidence>
<name>A0A1P8DKH2_PORDI</name>
<keyword evidence="3" id="KW-0813">Transport</keyword>
<organism evidence="13">
    <name type="scientific">Porcellio dilatatus petiti</name>
    <dbReference type="NCBI Taxonomy" id="96811"/>
    <lineage>
        <taxon>Eukaryota</taxon>
        <taxon>Metazoa</taxon>
        <taxon>Ecdysozoa</taxon>
        <taxon>Arthropoda</taxon>
        <taxon>Crustacea</taxon>
        <taxon>Multicrustacea</taxon>
        <taxon>Malacostraca</taxon>
        <taxon>Eumalacostraca</taxon>
        <taxon>Peracarida</taxon>
        <taxon>Isopoda</taxon>
        <taxon>Oniscidea</taxon>
        <taxon>Crinocheta</taxon>
        <taxon>Porcellionidae</taxon>
        <taxon>Porcellio</taxon>
    </lineage>
</organism>
<evidence type="ECO:0000256" key="5">
    <source>
        <dbReference type="ARBA" id="ARBA00022692"/>
    </source>
</evidence>
<feature type="transmembrane region" description="Helical" evidence="12">
    <location>
        <begin position="12"/>
        <end position="34"/>
    </location>
</feature>
<keyword evidence="8" id="KW-0406">Ion transport</keyword>
<gene>
    <name evidence="13" type="primary">atp6</name>
</gene>
<dbReference type="PRINTS" id="PR00123">
    <property type="entry name" value="ATPASEA"/>
</dbReference>
<feature type="transmembrane region" description="Helical" evidence="12">
    <location>
        <begin position="67"/>
        <end position="92"/>
    </location>
</feature>